<evidence type="ECO:0000259" key="7">
    <source>
        <dbReference type="Pfam" id="PF02562"/>
    </source>
</evidence>
<gene>
    <name evidence="8" type="ORF">METZ01_LOCUS231609</name>
</gene>
<evidence type="ECO:0000256" key="5">
    <source>
        <dbReference type="ARBA" id="ARBA00022840"/>
    </source>
</evidence>
<keyword evidence="3" id="KW-0963">Cytoplasm</keyword>
<dbReference type="GO" id="GO:0005829">
    <property type="term" value="C:cytosol"/>
    <property type="evidence" value="ECO:0007669"/>
    <property type="project" value="TreeGrafter"/>
</dbReference>
<protein>
    <recommendedName>
        <fullName evidence="6">PhoH-like protein</fullName>
    </recommendedName>
</protein>
<feature type="domain" description="PhoH-like protein" evidence="7">
    <location>
        <begin position="109"/>
        <end position="216"/>
    </location>
</feature>
<reference evidence="8" key="1">
    <citation type="submission" date="2018-05" db="EMBL/GenBank/DDBJ databases">
        <authorList>
            <person name="Lanie J.A."/>
            <person name="Ng W.-L."/>
            <person name="Kazmierczak K.M."/>
            <person name="Andrzejewski T.M."/>
            <person name="Davidsen T.M."/>
            <person name="Wayne K.J."/>
            <person name="Tettelin H."/>
            <person name="Glass J.I."/>
            <person name="Rusch D."/>
            <person name="Podicherti R."/>
            <person name="Tsui H.-C.T."/>
            <person name="Winkler M.E."/>
        </authorList>
    </citation>
    <scope>NUCLEOTIDE SEQUENCE</scope>
</reference>
<evidence type="ECO:0000256" key="1">
    <source>
        <dbReference type="ARBA" id="ARBA00004496"/>
    </source>
</evidence>
<evidence type="ECO:0000313" key="8">
    <source>
        <dbReference type="EMBL" id="SVB78755.1"/>
    </source>
</evidence>
<dbReference type="SUPFAM" id="SSF52540">
    <property type="entry name" value="P-loop containing nucleoside triphosphate hydrolases"/>
    <property type="match status" value="1"/>
</dbReference>
<dbReference type="InterPro" id="IPR051451">
    <property type="entry name" value="PhoH2-like"/>
</dbReference>
<organism evidence="8">
    <name type="scientific">marine metagenome</name>
    <dbReference type="NCBI Taxonomy" id="408172"/>
    <lineage>
        <taxon>unclassified sequences</taxon>
        <taxon>metagenomes</taxon>
        <taxon>ecological metagenomes</taxon>
    </lineage>
</organism>
<keyword evidence="4" id="KW-0547">Nucleotide-binding</keyword>
<dbReference type="AlphaFoldDB" id="A0A382GV69"/>
<evidence type="ECO:0000256" key="6">
    <source>
        <dbReference type="ARBA" id="ARBA00039970"/>
    </source>
</evidence>
<evidence type="ECO:0000256" key="3">
    <source>
        <dbReference type="ARBA" id="ARBA00022490"/>
    </source>
</evidence>
<accession>A0A382GV69</accession>
<dbReference type="EMBL" id="UINC01057518">
    <property type="protein sequence ID" value="SVB78755.1"/>
    <property type="molecule type" value="Genomic_DNA"/>
</dbReference>
<dbReference type="PANTHER" id="PTHR30473">
    <property type="entry name" value="PROTEIN PHOH"/>
    <property type="match status" value="1"/>
</dbReference>
<evidence type="ECO:0000256" key="2">
    <source>
        <dbReference type="ARBA" id="ARBA00010393"/>
    </source>
</evidence>
<keyword evidence="5" id="KW-0067">ATP-binding</keyword>
<name>A0A382GV69_9ZZZZ</name>
<evidence type="ECO:0000256" key="4">
    <source>
        <dbReference type="ARBA" id="ARBA00022741"/>
    </source>
</evidence>
<comment type="subcellular location">
    <subcellularLocation>
        <location evidence="1">Cytoplasm</location>
    </subcellularLocation>
</comment>
<sequence>MSFTEIEFESERFLHTLYGENPENLRLVENVLGATLVARGGVLRIEGDEEPLARSEELFELLRIGREQGFSPRNGDFNRILSKVAEGKGEEFRELFDEPLVLKLRKTSVVPRNLAQKKYLRKIMENDVVFGLGPAGTGKTFLAMAAALDSLLRGEVEKIILARPAVEAGEALGFLPGDLEEKLLPYLRPLYDAMDESLGAVEARRLVESGVVEIAP</sequence>
<comment type="similarity">
    <text evidence="2">Belongs to the PhoH family.</text>
</comment>
<dbReference type="Gene3D" id="3.40.50.300">
    <property type="entry name" value="P-loop containing nucleotide triphosphate hydrolases"/>
    <property type="match status" value="1"/>
</dbReference>
<dbReference type="GO" id="GO:0005524">
    <property type="term" value="F:ATP binding"/>
    <property type="evidence" value="ECO:0007669"/>
    <property type="project" value="UniProtKB-KW"/>
</dbReference>
<dbReference type="InterPro" id="IPR027417">
    <property type="entry name" value="P-loop_NTPase"/>
</dbReference>
<feature type="non-terminal residue" evidence="8">
    <location>
        <position position="216"/>
    </location>
</feature>
<dbReference type="PANTHER" id="PTHR30473:SF1">
    <property type="entry name" value="PHOH-LIKE PROTEIN"/>
    <property type="match status" value="1"/>
</dbReference>
<dbReference type="InterPro" id="IPR003714">
    <property type="entry name" value="PhoH"/>
</dbReference>
<proteinExistence type="inferred from homology"/>
<dbReference type="Pfam" id="PF02562">
    <property type="entry name" value="PhoH"/>
    <property type="match status" value="1"/>
</dbReference>